<feature type="region of interest" description="Disordered" evidence="1">
    <location>
        <begin position="402"/>
        <end position="422"/>
    </location>
</feature>
<evidence type="ECO:0000256" key="1">
    <source>
        <dbReference type="SAM" id="MobiDB-lite"/>
    </source>
</evidence>
<feature type="compositionally biased region" description="Basic residues" evidence="1">
    <location>
        <begin position="292"/>
        <end position="302"/>
    </location>
</feature>
<gene>
    <name evidence="2" type="ORF">CKAH01_08002</name>
</gene>
<evidence type="ECO:0000313" key="3">
    <source>
        <dbReference type="Proteomes" id="UP001281614"/>
    </source>
</evidence>
<feature type="compositionally biased region" description="Low complexity" evidence="1">
    <location>
        <begin position="305"/>
        <end position="316"/>
    </location>
</feature>
<dbReference type="EMBL" id="VYYT01000456">
    <property type="protein sequence ID" value="KAK2734768.1"/>
    <property type="molecule type" value="Genomic_DNA"/>
</dbReference>
<organism evidence="2 3">
    <name type="scientific">Colletotrichum kahawae</name>
    <name type="common">Coffee berry disease fungus</name>
    <dbReference type="NCBI Taxonomy" id="34407"/>
    <lineage>
        <taxon>Eukaryota</taxon>
        <taxon>Fungi</taxon>
        <taxon>Dikarya</taxon>
        <taxon>Ascomycota</taxon>
        <taxon>Pezizomycotina</taxon>
        <taxon>Sordariomycetes</taxon>
        <taxon>Hypocreomycetidae</taxon>
        <taxon>Glomerellales</taxon>
        <taxon>Glomerellaceae</taxon>
        <taxon>Colletotrichum</taxon>
        <taxon>Colletotrichum gloeosporioides species complex</taxon>
    </lineage>
</organism>
<evidence type="ECO:0000313" key="2">
    <source>
        <dbReference type="EMBL" id="KAK2734768.1"/>
    </source>
</evidence>
<keyword evidence="3" id="KW-1185">Reference proteome</keyword>
<feature type="compositionally biased region" description="Low complexity" evidence="1">
    <location>
        <begin position="34"/>
        <end position="53"/>
    </location>
</feature>
<dbReference type="Proteomes" id="UP001281614">
    <property type="component" value="Unassembled WGS sequence"/>
</dbReference>
<feature type="compositionally biased region" description="Basic and acidic residues" evidence="1">
    <location>
        <begin position="11"/>
        <end position="26"/>
    </location>
</feature>
<feature type="region of interest" description="Disordered" evidence="1">
    <location>
        <begin position="1"/>
        <end position="53"/>
    </location>
</feature>
<feature type="compositionally biased region" description="Basic and acidic residues" evidence="1">
    <location>
        <begin position="412"/>
        <end position="422"/>
    </location>
</feature>
<comment type="caution">
    <text evidence="2">The sequence shown here is derived from an EMBL/GenBank/DDBJ whole genome shotgun (WGS) entry which is preliminary data.</text>
</comment>
<feature type="region of interest" description="Disordered" evidence="1">
    <location>
        <begin position="65"/>
        <end position="109"/>
    </location>
</feature>
<reference evidence="2" key="1">
    <citation type="submission" date="2023-02" db="EMBL/GenBank/DDBJ databases">
        <title>Colletotrichum kahawae CIFC_Que2 genome sequencing and assembly.</title>
        <authorList>
            <person name="Baroncelli R."/>
        </authorList>
    </citation>
    <scope>NUCLEOTIDE SEQUENCE</scope>
    <source>
        <strain evidence="2">CIFC_Que2</strain>
    </source>
</reference>
<protein>
    <submittedName>
        <fullName evidence="2">Uncharacterized protein</fullName>
    </submittedName>
</protein>
<feature type="compositionally biased region" description="Low complexity" evidence="1">
    <location>
        <begin position="329"/>
        <end position="345"/>
    </location>
</feature>
<feature type="compositionally biased region" description="Low complexity" evidence="1">
    <location>
        <begin position="219"/>
        <end position="253"/>
    </location>
</feature>
<name>A0AAD9Y3M9_COLKA</name>
<accession>A0AAD9Y3M9</accession>
<dbReference type="AlphaFoldDB" id="A0AAD9Y3M9"/>
<sequence>MSSIPTTCTTKEVEVEEKTKKKESWRKGGGSGRGTTAAAAAAAARQGRGQRMKAALARVGGVMGAVPWAPSPLSRSTHRRGGGGPGDVDEKQQQRPQHRLQGQDRQPRGPWTAAAMLVDRHELISFLDDADADDLVPLSCSPNTVDIVPGTASSSFPCSSCSSVFLFDNESSNNTNADTNSNNHNTKDHRNIHNKATTTTTSYDSFPRFPSFYSSARSSFESATDPTTCPSTATTTTTTDDSTTTTRTRTTATMAPLFMIGGGGGARNNGKTTAPAETAAGGRTSDDGVDRHHNHNLQHLHRTSSESAGAGTTSATWTLRSGKSHEKTNSGSSKKTTATTATNMTIPTICGVREREATTGATLSPPDGLTSIFVPPPVSPSTASFGAEMTKQEFEALPEAIQRKRGPLSGSHSEKQAVRGVF</sequence>
<feature type="region of interest" description="Disordered" evidence="1">
    <location>
        <begin position="219"/>
        <end position="351"/>
    </location>
</feature>
<feature type="compositionally biased region" description="Low complexity" evidence="1">
    <location>
        <begin position="1"/>
        <end position="10"/>
    </location>
</feature>
<proteinExistence type="predicted"/>